<dbReference type="OrthoDB" id="6246979at2759"/>
<reference evidence="5" key="1">
    <citation type="submission" date="2016-06" db="UniProtKB">
        <authorList>
            <consortium name="WormBaseParasite"/>
        </authorList>
    </citation>
    <scope>IDENTIFICATION</scope>
</reference>
<protein>
    <submittedName>
        <fullName evidence="5">DUF5733 domain-containing protein</fullName>
    </submittedName>
</protein>
<feature type="domain" description="DUF5733" evidence="2">
    <location>
        <begin position="17"/>
        <end position="129"/>
    </location>
</feature>
<dbReference type="InterPro" id="IPR043791">
    <property type="entry name" value="DUF5733"/>
</dbReference>
<evidence type="ECO:0000256" key="1">
    <source>
        <dbReference type="SAM" id="MobiDB-lite"/>
    </source>
</evidence>
<dbReference type="AlphaFoldDB" id="A0A183S9A4"/>
<keyword evidence="4" id="KW-1185">Reference proteome</keyword>
<name>A0A183S9A4_SCHSO</name>
<feature type="region of interest" description="Disordered" evidence="1">
    <location>
        <begin position="274"/>
        <end position="293"/>
    </location>
</feature>
<evidence type="ECO:0000259" key="2">
    <source>
        <dbReference type="Pfam" id="PF19004"/>
    </source>
</evidence>
<dbReference type="Pfam" id="PF19004">
    <property type="entry name" value="DUF5733"/>
    <property type="match status" value="1"/>
</dbReference>
<sequence length="416" mass="46807">MRTSELKSQQPKIVTTVIGLDKTRLLDHETFTLGHILEIIDSKGLKKENAGKKYEAHIYSDSIRFELAENELKLPDLDFTNIVQFVTLTDYPGVCFILSKKRSQGQYIIIRFDNLKQMAEFKKLVQVSNSRVLFDEAEPLLRRKEANGVNTSSESSRDSRQSHSPSLQAKKPIVLQKAPTKGSSHPINIPPEVAFRTTFTSNCCCEERQSPDKHACTQISEFTHNSRSQNVHKSHCLQHSPNAKANGTSDGPTDCQSGKATTVAAVQTDNECQCGHRHKSSGRTANKIPPPVKPQTIKVILPHSSKMTQTKSKCVCENSKNAHTRRIQHSRSTSHPCQCSKSRRLPNKVKLPVNFERGEFSSSSDSSSELSFRLYCAHADLKPVSRTWMQKDKLPQLYRYSVVQSSARRPCRIGDY</sequence>
<feature type="region of interest" description="Disordered" evidence="1">
    <location>
        <begin position="144"/>
        <end position="189"/>
    </location>
</feature>
<evidence type="ECO:0000313" key="4">
    <source>
        <dbReference type="Proteomes" id="UP000275846"/>
    </source>
</evidence>
<accession>A0A183S9A4</accession>
<dbReference type="Proteomes" id="UP000275846">
    <property type="component" value="Unassembled WGS sequence"/>
</dbReference>
<gene>
    <name evidence="3" type="ORF">SSLN_LOCUS802</name>
</gene>
<dbReference type="EMBL" id="UYSU01000795">
    <property type="protein sequence ID" value="VDL86243.1"/>
    <property type="molecule type" value="Genomic_DNA"/>
</dbReference>
<dbReference type="WBParaSite" id="SSLN_0000083501-mRNA-1">
    <property type="protein sequence ID" value="SSLN_0000083501-mRNA-1"/>
    <property type="gene ID" value="SSLN_0000083501"/>
</dbReference>
<evidence type="ECO:0000313" key="5">
    <source>
        <dbReference type="WBParaSite" id="SSLN_0000083501-mRNA-1"/>
    </source>
</evidence>
<evidence type="ECO:0000313" key="3">
    <source>
        <dbReference type="EMBL" id="VDL86243.1"/>
    </source>
</evidence>
<proteinExistence type="predicted"/>
<reference evidence="3 4" key="2">
    <citation type="submission" date="2018-11" db="EMBL/GenBank/DDBJ databases">
        <authorList>
            <consortium name="Pathogen Informatics"/>
        </authorList>
    </citation>
    <scope>NUCLEOTIDE SEQUENCE [LARGE SCALE GENOMIC DNA]</scope>
    <source>
        <strain evidence="3 4">NST_G2</strain>
    </source>
</reference>
<organism evidence="5">
    <name type="scientific">Schistocephalus solidus</name>
    <name type="common">Tapeworm</name>
    <dbReference type="NCBI Taxonomy" id="70667"/>
    <lineage>
        <taxon>Eukaryota</taxon>
        <taxon>Metazoa</taxon>
        <taxon>Spiralia</taxon>
        <taxon>Lophotrochozoa</taxon>
        <taxon>Platyhelminthes</taxon>
        <taxon>Cestoda</taxon>
        <taxon>Eucestoda</taxon>
        <taxon>Diphyllobothriidea</taxon>
        <taxon>Diphyllobothriidae</taxon>
        <taxon>Schistocephalus</taxon>
    </lineage>
</organism>